<dbReference type="EMBL" id="RJKM01000001">
    <property type="protein sequence ID" value="ROP36361.1"/>
    <property type="molecule type" value="Genomic_DNA"/>
</dbReference>
<proteinExistence type="predicted"/>
<accession>A0A3N1H1E6</accession>
<organism evidence="1 2">
    <name type="scientific">Saccharothrix texasensis</name>
    <dbReference type="NCBI Taxonomy" id="103734"/>
    <lineage>
        <taxon>Bacteria</taxon>
        <taxon>Bacillati</taxon>
        <taxon>Actinomycetota</taxon>
        <taxon>Actinomycetes</taxon>
        <taxon>Pseudonocardiales</taxon>
        <taxon>Pseudonocardiaceae</taxon>
        <taxon>Saccharothrix</taxon>
    </lineage>
</organism>
<dbReference type="Proteomes" id="UP000268727">
    <property type="component" value="Unassembled WGS sequence"/>
</dbReference>
<dbReference type="RefSeq" id="WP_211348111.1">
    <property type="nucleotide sequence ID" value="NZ_RJKM01000001.1"/>
</dbReference>
<evidence type="ECO:0008006" key="3">
    <source>
        <dbReference type="Google" id="ProtNLM"/>
    </source>
</evidence>
<sequence>MVERRHRDHYARLAATADPFLRGPEQRRWLRRLDDEAANLRAAIDRAARDGEALPLVDSLAWYWVLRGRLGEGRRAFTAALAGGGPEDLTGAVQAWHTAFNLLTGVTSGLVPPPGTRPADRGAAARRARAEWFLGFVGAGIGERGVGEDLVRSAPAVFQAQDDRWGTAAALGTLARYERMRSDLEALARHGERSMALFTEVGDRWGLLHATSGLGAHAEIVGDYERAAALHREGLRIAEELGLSTDVVDELSALGRIALLTGDHEQADELHDCARSRAAAQGYTTGEEFAELGLALSLRRQDRLDEAEALLRKWLVFDRRLESDIAIALVVAELGFIAERRGDAETARALHLEGLAAARESTDPRAVALALEGLAGAEALAGDHRRAARLLGAAAALREGAGAPLPPGERGDVARITTATRAALGPAPFTSAFTEGRAHGAAPDLPVP</sequence>
<dbReference type="SUPFAM" id="SSF48452">
    <property type="entry name" value="TPR-like"/>
    <property type="match status" value="2"/>
</dbReference>
<dbReference type="AlphaFoldDB" id="A0A3N1H1E6"/>
<dbReference type="InterPro" id="IPR011990">
    <property type="entry name" value="TPR-like_helical_dom_sf"/>
</dbReference>
<dbReference type="Gene3D" id="1.25.40.10">
    <property type="entry name" value="Tetratricopeptide repeat domain"/>
    <property type="match status" value="1"/>
</dbReference>
<dbReference type="PANTHER" id="PTHR47691:SF3">
    <property type="entry name" value="HTH-TYPE TRANSCRIPTIONAL REGULATOR RV0890C-RELATED"/>
    <property type="match status" value="1"/>
</dbReference>
<protein>
    <recommendedName>
        <fullName evidence="3">Tetratricopeptide repeat protein</fullName>
    </recommendedName>
</protein>
<comment type="caution">
    <text evidence="1">The sequence shown here is derived from an EMBL/GenBank/DDBJ whole genome shotgun (WGS) entry which is preliminary data.</text>
</comment>
<evidence type="ECO:0000313" key="1">
    <source>
        <dbReference type="EMBL" id="ROP36361.1"/>
    </source>
</evidence>
<evidence type="ECO:0000313" key="2">
    <source>
        <dbReference type="Proteomes" id="UP000268727"/>
    </source>
</evidence>
<name>A0A3N1H1E6_9PSEU</name>
<reference evidence="1 2" key="1">
    <citation type="submission" date="2018-11" db="EMBL/GenBank/DDBJ databases">
        <title>Sequencing the genomes of 1000 actinobacteria strains.</title>
        <authorList>
            <person name="Klenk H.-P."/>
        </authorList>
    </citation>
    <scope>NUCLEOTIDE SEQUENCE [LARGE SCALE GENOMIC DNA]</scope>
    <source>
        <strain evidence="1 2">DSM 44231</strain>
    </source>
</reference>
<dbReference type="PANTHER" id="PTHR47691">
    <property type="entry name" value="REGULATOR-RELATED"/>
    <property type="match status" value="1"/>
</dbReference>
<keyword evidence="2" id="KW-1185">Reference proteome</keyword>
<gene>
    <name evidence="1" type="ORF">EDD40_1626</name>
</gene>